<dbReference type="AlphaFoldDB" id="A0A1B6E6I9"/>
<protein>
    <submittedName>
        <fullName evidence="1">Uncharacterized protein</fullName>
    </submittedName>
</protein>
<feature type="non-terminal residue" evidence="1">
    <location>
        <position position="1"/>
    </location>
</feature>
<dbReference type="EMBL" id="GEDC01003760">
    <property type="protein sequence ID" value="JAS33538.1"/>
    <property type="molecule type" value="Transcribed_RNA"/>
</dbReference>
<gene>
    <name evidence="1" type="ORF">g.1866</name>
</gene>
<reference evidence="1" key="1">
    <citation type="submission" date="2015-12" db="EMBL/GenBank/DDBJ databases">
        <title>De novo transcriptome assembly of four potential Pierce s Disease insect vectors from Arizona vineyards.</title>
        <authorList>
            <person name="Tassone E.E."/>
        </authorList>
    </citation>
    <scope>NUCLEOTIDE SEQUENCE</scope>
</reference>
<organism evidence="1">
    <name type="scientific">Clastoptera arizonana</name>
    <name type="common">Arizona spittle bug</name>
    <dbReference type="NCBI Taxonomy" id="38151"/>
    <lineage>
        <taxon>Eukaryota</taxon>
        <taxon>Metazoa</taxon>
        <taxon>Ecdysozoa</taxon>
        <taxon>Arthropoda</taxon>
        <taxon>Hexapoda</taxon>
        <taxon>Insecta</taxon>
        <taxon>Pterygota</taxon>
        <taxon>Neoptera</taxon>
        <taxon>Paraneoptera</taxon>
        <taxon>Hemiptera</taxon>
        <taxon>Auchenorrhyncha</taxon>
        <taxon>Cercopoidea</taxon>
        <taxon>Clastopteridae</taxon>
        <taxon>Clastoptera</taxon>
    </lineage>
</organism>
<evidence type="ECO:0000313" key="1">
    <source>
        <dbReference type="EMBL" id="JAS33538.1"/>
    </source>
</evidence>
<accession>A0A1B6E6I9</accession>
<name>A0A1B6E6I9_9HEMI</name>
<sequence>CRILKLQSQIFSKKKIMNFLLKHHNLDDIIPTQQKRMCTKNVCQISKKRMYKKKRNIFIKDDYDTSPETNTSNKDNDKETDISKLDTILEAFLCYKNTSNPKLDYKTFITKYQPSVISTKCDNLDIGNNKTKDVDTSSEVLKAVNEVENNIAISKLMIYLANSKGLLPKKKRTVVDYWNEDLPKDDLLDEDSEEEY</sequence>
<proteinExistence type="predicted"/>